<dbReference type="GO" id="GO:0051539">
    <property type="term" value="F:4 iron, 4 sulfur cluster binding"/>
    <property type="evidence" value="ECO:0007669"/>
    <property type="project" value="UniProtKB-KW"/>
</dbReference>
<keyword evidence="10" id="KW-1185">Reference proteome</keyword>
<organism evidence="9 10">
    <name type="scientific">Novosphingobium colocasiae</name>
    <dbReference type="NCBI Taxonomy" id="1256513"/>
    <lineage>
        <taxon>Bacteria</taxon>
        <taxon>Pseudomonadati</taxon>
        <taxon>Pseudomonadota</taxon>
        <taxon>Alphaproteobacteria</taxon>
        <taxon>Sphingomonadales</taxon>
        <taxon>Sphingomonadaceae</taxon>
        <taxon>Novosphingobium</taxon>
    </lineage>
</organism>
<feature type="domain" description="Radical SAM core" evidence="8">
    <location>
        <begin position="2"/>
        <end position="253"/>
    </location>
</feature>
<dbReference type="SFLD" id="SFLDG01384">
    <property type="entry name" value="thioether_bond_formation_requi"/>
    <property type="match status" value="1"/>
</dbReference>
<dbReference type="Pfam" id="PF04055">
    <property type="entry name" value="Radical_SAM"/>
    <property type="match status" value="1"/>
</dbReference>
<evidence type="ECO:0000256" key="2">
    <source>
        <dbReference type="ARBA" id="ARBA00022485"/>
    </source>
</evidence>
<evidence type="ECO:0000313" key="10">
    <source>
        <dbReference type="Proteomes" id="UP000648075"/>
    </source>
</evidence>
<keyword evidence="5" id="KW-0408">Iron</keyword>
<dbReference type="CDD" id="cd01335">
    <property type="entry name" value="Radical_SAM"/>
    <property type="match status" value="1"/>
</dbReference>
<dbReference type="InterPro" id="IPR047207">
    <property type="entry name" value="SPASM_anSME"/>
</dbReference>
<dbReference type="Pfam" id="PF13186">
    <property type="entry name" value="SPASM"/>
    <property type="match status" value="1"/>
</dbReference>
<protein>
    <submittedName>
        <fullName evidence="9">Anaerobic sulfatase maturase AslB</fullName>
    </submittedName>
</protein>
<dbReference type="InterPro" id="IPR023867">
    <property type="entry name" value="Sulphatase_maturase_rSAM"/>
</dbReference>
<dbReference type="GO" id="GO:0016491">
    <property type="term" value="F:oxidoreductase activity"/>
    <property type="evidence" value="ECO:0007669"/>
    <property type="project" value="InterPro"/>
</dbReference>
<gene>
    <name evidence="9" type="ORF">GCM10011614_18720</name>
</gene>
<reference evidence="9" key="1">
    <citation type="journal article" date="2014" name="Int. J. Syst. Evol. Microbiol.">
        <title>Complete genome sequence of Corynebacterium casei LMG S-19264T (=DSM 44701T), isolated from a smear-ripened cheese.</title>
        <authorList>
            <consortium name="US DOE Joint Genome Institute (JGI-PGF)"/>
            <person name="Walter F."/>
            <person name="Albersmeier A."/>
            <person name="Kalinowski J."/>
            <person name="Ruckert C."/>
        </authorList>
    </citation>
    <scope>NUCLEOTIDE SEQUENCE</scope>
    <source>
        <strain evidence="9">KCTC 32255</strain>
    </source>
</reference>
<dbReference type="Proteomes" id="UP000648075">
    <property type="component" value="Unassembled WGS sequence"/>
</dbReference>
<dbReference type="InterPro" id="IPR007197">
    <property type="entry name" value="rSAM"/>
</dbReference>
<evidence type="ECO:0000256" key="6">
    <source>
        <dbReference type="ARBA" id="ARBA00023014"/>
    </source>
</evidence>
<dbReference type="SFLD" id="SFLDF00285">
    <property type="entry name" value="anaerobic_Ser-type_sulfatase-m"/>
    <property type="match status" value="1"/>
</dbReference>
<dbReference type="PANTHER" id="PTHR43273">
    <property type="entry name" value="ANAEROBIC SULFATASE-MATURATING ENZYME HOMOLOG ASLB-RELATED"/>
    <property type="match status" value="1"/>
</dbReference>
<evidence type="ECO:0000313" key="9">
    <source>
        <dbReference type="EMBL" id="GGZ03990.1"/>
    </source>
</evidence>
<dbReference type="CDD" id="cd21120">
    <property type="entry name" value="SPASM_anSME"/>
    <property type="match status" value="1"/>
</dbReference>
<dbReference type="NCBIfam" id="TIGR03942">
    <property type="entry name" value="sulfatase_rSAM"/>
    <property type="match status" value="1"/>
</dbReference>
<dbReference type="InterPro" id="IPR023885">
    <property type="entry name" value="4Fe4S-binding_SPASM_dom"/>
</dbReference>
<dbReference type="SUPFAM" id="SSF102114">
    <property type="entry name" value="Radical SAM enzymes"/>
    <property type="match status" value="1"/>
</dbReference>
<evidence type="ECO:0000256" key="4">
    <source>
        <dbReference type="ARBA" id="ARBA00022723"/>
    </source>
</evidence>
<dbReference type="NCBIfam" id="TIGR04085">
    <property type="entry name" value="rSAM_more_4Fe4S"/>
    <property type="match status" value="1"/>
</dbReference>
<dbReference type="GO" id="GO:0046872">
    <property type="term" value="F:metal ion binding"/>
    <property type="evidence" value="ECO:0007669"/>
    <property type="project" value="UniProtKB-KW"/>
</dbReference>
<dbReference type="InterPro" id="IPR013785">
    <property type="entry name" value="Aldolase_TIM"/>
</dbReference>
<dbReference type="SFLD" id="SFLDG01386">
    <property type="entry name" value="main_SPASM_domain-containing"/>
    <property type="match status" value="1"/>
</dbReference>
<dbReference type="InterPro" id="IPR058240">
    <property type="entry name" value="rSAM_sf"/>
</dbReference>
<dbReference type="PANTHER" id="PTHR43273:SF3">
    <property type="entry name" value="ANAEROBIC SULFATASE-MATURATING ENZYME HOMOLOG ASLB-RELATED"/>
    <property type="match status" value="1"/>
</dbReference>
<dbReference type="SFLD" id="SFLDG01067">
    <property type="entry name" value="SPASM/twitch_domain_containing"/>
    <property type="match status" value="1"/>
</dbReference>
<evidence type="ECO:0000256" key="3">
    <source>
        <dbReference type="ARBA" id="ARBA00022691"/>
    </source>
</evidence>
<evidence type="ECO:0000256" key="7">
    <source>
        <dbReference type="ARBA" id="ARBA00023601"/>
    </source>
</evidence>
<keyword evidence="2" id="KW-0004">4Fe-4S</keyword>
<keyword evidence="4" id="KW-0479">Metal-binding</keyword>
<evidence type="ECO:0000259" key="8">
    <source>
        <dbReference type="PROSITE" id="PS51918"/>
    </source>
</evidence>
<dbReference type="SFLD" id="SFLDG01072">
    <property type="entry name" value="dehydrogenase_like"/>
    <property type="match status" value="1"/>
</dbReference>
<reference evidence="9" key="2">
    <citation type="submission" date="2020-09" db="EMBL/GenBank/DDBJ databases">
        <authorList>
            <person name="Sun Q."/>
            <person name="Kim S."/>
        </authorList>
    </citation>
    <scope>NUCLEOTIDE SEQUENCE</scope>
    <source>
        <strain evidence="9">KCTC 32255</strain>
    </source>
</reference>
<keyword evidence="3" id="KW-0949">S-adenosyl-L-methionine</keyword>
<dbReference type="InterPro" id="IPR034491">
    <property type="entry name" value="Anaerob_Ser_sulfatase-maturase"/>
</dbReference>
<sequence>MPSPDQAAALPFHLMAKPSGPACNLDCAYCFYLDKEALFDRKQTRRMSPEVLEAYVRQTIAATPAGAPVQFTWQGGEPTLLGLDFYARAVDLQKRHGAGRTIENSFQTNGTLIDDDWARFLADHRFLVGLSLDGPAFVHDRYRRYANGNPSHALVMRALERLQRHGVETNALACVDAHSAHHALEVYRFLKAAGLQFIQFTPVVERLAGAGDKARGFELNGPGRDADAALAEFSVAPRDWGVFLATVFEEWRRNDIGRVFVMNFEWTLAAFMGAPGVVCHHQPECGRALIAEHDGSVFNCDHFAYPEYKLGNLVNDSLASMVDSTAAREFGKAKSTTLPAQCRRCPWLKGCWGGCPKHRFTQSEDGEAGLNYLCAGYTHYLGSVTPWIAALATAIRDGRDPAVVSTMRAPQ</sequence>
<dbReference type="EMBL" id="BMZA01000005">
    <property type="protein sequence ID" value="GGZ03990.1"/>
    <property type="molecule type" value="Genomic_DNA"/>
</dbReference>
<dbReference type="AlphaFoldDB" id="A0A918PEK1"/>
<evidence type="ECO:0000256" key="1">
    <source>
        <dbReference type="ARBA" id="ARBA00001966"/>
    </source>
</evidence>
<accession>A0A918PEK1</accession>
<dbReference type="SFLD" id="SFLDS00029">
    <property type="entry name" value="Radical_SAM"/>
    <property type="match status" value="1"/>
</dbReference>
<dbReference type="PROSITE" id="PS51918">
    <property type="entry name" value="RADICAL_SAM"/>
    <property type="match status" value="1"/>
</dbReference>
<comment type="caution">
    <text evidence="9">The sequence shown here is derived from an EMBL/GenBank/DDBJ whole genome shotgun (WGS) entry which is preliminary data.</text>
</comment>
<dbReference type="RefSeq" id="WP_229813961.1">
    <property type="nucleotide sequence ID" value="NZ_BMZA01000005.1"/>
</dbReference>
<comment type="cofactor">
    <cofactor evidence="1">
        <name>[4Fe-4S] cluster</name>
        <dbReference type="ChEBI" id="CHEBI:49883"/>
    </cofactor>
</comment>
<keyword evidence="6" id="KW-0411">Iron-sulfur</keyword>
<evidence type="ECO:0000256" key="5">
    <source>
        <dbReference type="ARBA" id="ARBA00023004"/>
    </source>
</evidence>
<proteinExistence type="inferred from homology"/>
<comment type="similarity">
    <text evidence="7">Belongs to the radical SAM superfamily. Anaerobic sulfatase-maturating enzyme family.</text>
</comment>
<dbReference type="Gene3D" id="3.20.20.70">
    <property type="entry name" value="Aldolase class I"/>
    <property type="match status" value="1"/>
</dbReference>
<name>A0A918PEK1_9SPHN</name>